<keyword evidence="2" id="KW-0378">Hydrolase</keyword>
<dbReference type="Pfam" id="PF12697">
    <property type="entry name" value="Abhydrolase_6"/>
    <property type="match status" value="1"/>
</dbReference>
<proteinExistence type="predicted"/>
<dbReference type="EMBL" id="JAOTPO010000017">
    <property type="protein sequence ID" value="MDE5415563.1"/>
    <property type="molecule type" value="Genomic_DNA"/>
</dbReference>
<keyword evidence="3" id="KW-1185">Reference proteome</keyword>
<dbReference type="Proteomes" id="UP001148125">
    <property type="component" value="Unassembled WGS sequence"/>
</dbReference>
<gene>
    <name evidence="2" type="ORF">N7Z68_19640</name>
</gene>
<organism evidence="2 3">
    <name type="scientific">Alkalihalobacterium chitinilyticum</name>
    <dbReference type="NCBI Taxonomy" id="2980103"/>
    <lineage>
        <taxon>Bacteria</taxon>
        <taxon>Bacillati</taxon>
        <taxon>Bacillota</taxon>
        <taxon>Bacilli</taxon>
        <taxon>Bacillales</taxon>
        <taxon>Bacillaceae</taxon>
        <taxon>Alkalihalobacterium</taxon>
    </lineage>
</organism>
<comment type="caution">
    <text evidence="2">The sequence shown here is derived from an EMBL/GenBank/DDBJ whole genome shotgun (WGS) entry which is preliminary data.</text>
</comment>
<dbReference type="InterPro" id="IPR029058">
    <property type="entry name" value="AB_hydrolase_fold"/>
</dbReference>
<dbReference type="Gene3D" id="3.40.50.1820">
    <property type="entry name" value="alpha/beta hydrolase"/>
    <property type="match status" value="1"/>
</dbReference>
<evidence type="ECO:0000313" key="2">
    <source>
        <dbReference type="EMBL" id="MDE5415563.1"/>
    </source>
</evidence>
<dbReference type="PANTHER" id="PTHR43798:SF33">
    <property type="entry name" value="HYDROLASE, PUTATIVE (AFU_ORTHOLOGUE AFUA_2G14860)-RELATED"/>
    <property type="match status" value="1"/>
</dbReference>
<dbReference type="RefSeq" id="WP_275120165.1">
    <property type="nucleotide sequence ID" value="NZ_JAOTPO010000017.1"/>
</dbReference>
<sequence length="272" mass="31461">MTSVQDSLRHKIFPHNKSLDLPWVIMLHGLGGNSKIWYKQLKYFKQNFNVITIDLPDHHPNPSFKEWEQHSSFKTCAQMVIRVLDEHKIRKAHFVGISLGSVVIYQLMKTHSHRFHSAVLGGMVVRFNILSATLIRLGSALKNFVPYMWLYRLFAQIMMPKKNHKTSRSIFIQEAKKMGRASFLRWFQLANHVKETTLGAHVNIPKLYISGNEDHLFVKLVRAHVKDDVNGKLHVIPNCGHVCNIEKSDEFNEKAISFIKSNDRLSQLVQAK</sequence>
<protein>
    <submittedName>
        <fullName evidence="2">Alpha/beta fold hydrolase</fullName>
    </submittedName>
</protein>
<evidence type="ECO:0000259" key="1">
    <source>
        <dbReference type="Pfam" id="PF12697"/>
    </source>
</evidence>
<accession>A0ABT5VJD6</accession>
<reference evidence="2" key="1">
    <citation type="submission" date="2024-05" db="EMBL/GenBank/DDBJ databases">
        <title>Alkalihalobacillus sp. strain MEB203 novel alkaliphilic bacterium from Lonar Lake, India.</title>
        <authorList>
            <person name="Joshi A."/>
            <person name="Thite S."/>
            <person name="Mengade P."/>
        </authorList>
    </citation>
    <scope>NUCLEOTIDE SEQUENCE</scope>
    <source>
        <strain evidence="2">MEB 203</strain>
    </source>
</reference>
<dbReference type="GO" id="GO:0016787">
    <property type="term" value="F:hydrolase activity"/>
    <property type="evidence" value="ECO:0007669"/>
    <property type="project" value="UniProtKB-KW"/>
</dbReference>
<dbReference type="InterPro" id="IPR000073">
    <property type="entry name" value="AB_hydrolase_1"/>
</dbReference>
<dbReference type="PANTHER" id="PTHR43798">
    <property type="entry name" value="MONOACYLGLYCEROL LIPASE"/>
    <property type="match status" value="1"/>
</dbReference>
<dbReference type="SUPFAM" id="SSF53474">
    <property type="entry name" value="alpha/beta-Hydrolases"/>
    <property type="match status" value="1"/>
</dbReference>
<feature type="domain" description="AB hydrolase-1" evidence="1">
    <location>
        <begin position="24"/>
        <end position="253"/>
    </location>
</feature>
<dbReference type="InterPro" id="IPR050266">
    <property type="entry name" value="AB_hydrolase_sf"/>
</dbReference>
<name>A0ABT5VJD6_9BACI</name>
<evidence type="ECO:0000313" key="3">
    <source>
        <dbReference type="Proteomes" id="UP001148125"/>
    </source>
</evidence>